<protein>
    <recommendedName>
        <fullName evidence="3">bis(5'-nucleosyl)-tetraphosphatase (symmetrical)</fullName>
        <ecNumber evidence="3">3.6.1.41</ecNumber>
    </recommendedName>
    <alternativeName>
        <fullName evidence="6">Ap4A hydrolase</fullName>
    </alternativeName>
    <alternativeName>
        <fullName evidence="5">Diadenosine 5',5'''-P1,P4-tetraphosphate pyrophosphohydrolase</fullName>
    </alternativeName>
    <alternativeName>
        <fullName evidence="7">Diadenosine tetraphosphatase</fullName>
    </alternativeName>
</protein>
<feature type="domain" description="Calcineurin-like phosphoesterase" evidence="9">
    <location>
        <begin position="1"/>
        <end position="155"/>
    </location>
</feature>
<dbReference type="InterPro" id="IPR050126">
    <property type="entry name" value="Ap4A_hydrolase"/>
</dbReference>
<comment type="similarity">
    <text evidence="2">Belongs to the Ap4A hydrolase family.</text>
</comment>
<evidence type="ECO:0000256" key="3">
    <source>
        <dbReference type="ARBA" id="ARBA00012506"/>
    </source>
</evidence>
<comment type="catalytic activity">
    <reaction evidence="8">
        <text>P(1),P(4)-bis(5'-adenosyl) tetraphosphate + H2O = 2 ADP + 2 H(+)</text>
        <dbReference type="Rhea" id="RHEA:24252"/>
        <dbReference type="ChEBI" id="CHEBI:15377"/>
        <dbReference type="ChEBI" id="CHEBI:15378"/>
        <dbReference type="ChEBI" id="CHEBI:58141"/>
        <dbReference type="ChEBI" id="CHEBI:456216"/>
        <dbReference type="EC" id="3.6.1.41"/>
    </reaction>
</comment>
<sequence length="268" mass="31393">MAVWAIGDIHGCYSSFKKLLEKIEFNPSKDKLWLSGDIVNRGKESLRTIEYIYSIRESVIMVLGNHDISLINAYFGLKKPSSYTKPILESKNAKIYIDWLRNQKFLHISKKYKHTISHAGISPEFDLNMAQKYASSLELKLRSDDAKEWLEAISKIKVDKFDNSLSKLEKDKYILDSFISMRYCYHDNRLNFKNKVGLEDLKDKELIPWFKTPTRKKIDYKILFGHWSTLGYYNNKDVCCIDSSCVWGERLTAYRVDKNNKIVNIECN</sequence>
<dbReference type="GO" id="GO:0008803">
    <property type="term" value="F:bis(5'-nucleosyl)-tetraphosphatase (symmetrical) activity"/>
    <property type="evidence" value="ECO:0007669"/>
    <property type="project" value="UniProtKB-EC"/>
</dbReference>
<dbReference type="Pfam" id="PF00149">
    <property type="entry name" value="Metallophos"/>
    <property type="match status" value="1"/>
</dbReference>
<dbReference type="GO" id="GO:0110154">
    <property type="term" value="P:RNA decapping"/>
    <property type="evidence" value="ECO:0007669"/>
    <property type="project" value="TreeGrafter"/>
</dbReference>
<comment type="function">
    <text evidence="1">Hydrolyzes diadenosine 5',5'''-P1,P4-tetraphosphate to yield ADP.</text>
</comment>
<evidence type="ECO:0000256" key="4">
    <source>
        <dbReference type="ARBA" id="ARBA00022801"/>
    </source>
</evidence>
<dbReference type="PIRSF" id="PIRSF000903">
    <property type="entry name" value="B5n-ttraPtase_sm"/>
    <property type="match status" value="1"/>
</dbReference>
<dbReference type="InterPro" id="IPR004843">
    <property type="entry name" value="Calcineurin-like_PHP"/>
</dbReference>
<dbReference type="GO" id="GO:0016791">
    <property type="term" value="F:phosphatase activity"/>
    <property type="evidence" value="ECO:0007669"/>
    <property type="project" value="TreeGrafter"/>
</dbReference>
<dbReference type="InterPro" id="IPR004617">
    <property type="entry name" value="ApaH"/>
</dbReference>
<name>A0A1W1EKW4_9ZZZZ</name>
<dbReference type="AlphaFoldDB" id="A0A1W1EKW4"/>
<dbReference type="Gene3D" id="3.60.21.10">
    <property type="match status" value="1"/>
</dbReference>
<reference evidence="10" key="1">
    <citation type="submission" date="2016-10" db="EMBL/GenBank/DDBJ databases">
        <authorList>
            <person name="de Groot N.N."/>
        </authorList>
    </citation>
    <scope>NUCLEOTIDE SEQUENCE</scope>
</reference>
<evidence type="ECO:0000256" key="1">
    <source>
        <dbReference type="ARBA" id="ARBA00003413"/>
    </source>
</evidence>
<dbReference type="NCBIfam" id="TIGR00668">
    <property type="entry name" value="apaH"/>
    <property type="match status" value="1"/>
</dbReference>
<dbReference type="PANTHER" id="PTHR42850:SF11">
    <property type="entry name" value="BIS(5'-NUCLEOSYL)-TETRAPHOSPHATASE [SYMMETRICAL]"/>
    <property type="match status" value="1"/>
</dbReference>
<evidence type="ECO:0000256" key="5">
    <source>
        <dbReference type="ARBA" id="ARBA00031248"/>
    </source>
</evidence>
<dbReference type="PANTHER" id="PTHR42850">
    <property type="entry name" value="METALLOPHOSPHOESTERASE"/>
    <property type="match status" value="1"/>
</dbReference>
<dbReference type="EMBL" id="FRYL01000041">
    <property type="protein sequence ID" value="SHO81518.1"/>
    <property type="molecule type" value="Genomic_DNA"/>
</dbReference>
<evidence type="ECO:0000259" key="9">
    <source>
        <dbReference type="Pfam" id="PF00149"/>
    </source>
</evidence>
<dbReference type="GO" id="GO:0005737">
    <property type="term" value="C:cytoplasm"/>
    <property type="evidence" value="ECO:0007669"/>
    <property type="project" value="TreeGrafter"/>
</dbReference>
<dbReference type="EC" id="3.6.1.41" evidence="3"/>
<organism evidence="10">
    <name type="scientific">hydrothermal vent metagenome</name>
    <dbReference type="NCBI Taxonomy" id="652676"/>
    <lineage>
        <taxon>unclassified sequences</taxon>
        <taxon>metagenomes</taxon>
        <taxon>ecological metagenomes</taxon>
    </lineage>
</organism>
<dbReference type="NCBIfam" id="NF001204">
    <property type="entry name" value="PRK00166.1"/>
    <property type="match status" value="1"/>
</dbReference>
<evidence type="ECO:0000256" key="8">
    <source>
        <dbReference type="ARBA" id="ARBA00049417"/>
    </source>
</evidence>
<keyword evidence="4 10" id="KW-0378">Hydrolase</keyword>
<evidence type="ECO:0000256" key="7">
    <source>
        <dbReference type="ARBA" id="ARBA00033210"/>
    </source>
</evidence>
<dbReference type="SUPFAM" id="SSF56300">
    <property type="entry name" value="Metallo-dependent phosphatases"/>
    <property type="match status" value="1"/>
</dbReference>
<evidence type="ECO:0000256" key="6">
    <source>
        <dbReference type="ARBA" id="ARBA00032248"/>
    </source>
</evidence>
<dbReference type="InterPro" id="IPR029052">
    <property type="entry name" value="Metallo-depent_PP-like"/>
</dbReference>
<proteinExistence type="inferred from homology"/>
<accession>A0A1W1EKW4</accession>
<gene>
    <name evidence="10" type="ORF">MNB_SV-15-1096</name>
</gene>
<evidence type="ECO:0000313" key="10">
    <source>
        <dbReference type="EMBL" id="SHO81518.1"/>
    </source>
</evidence>
<evidence type="ECO:0000256" key="2">
    <source>
        <dbReference type="ARBA" id="ARBA00005419"/>
    </source>
</evidence>